<dbReference type="PANTHER" id="PTHR43156">
    <property type="entry name" value="STAGE II SPORULATION PROTEIN E-RELATED"/>
    <property type="match status" value="1"/>
</dbReference>
<reference evidence="5" key="1">
    <citation type="journal article" date="2019" name="Int. J. Syst. Evol. Microbiol.">
        <title>The Global Catalogue of Microorganisms (GCM) 10K type strain sequencing project: providing services to taxonomists for standard genome sequencing and annotation.</title>
        <authorList>
            <consortium name="The Broad Institute Genomics Platform"/>
            <consortium name="The Broad Institute Genome Sequencing Center for Infectious Disease"/>
            <person name="Wu L."/>
            <person name="Ma J."/>
        </authorList>
    </citation>
    <scope>NUCLEOTIDE SEQUENCE [LARGE SCALE GENOMIC DNA]</scope>
    <source>
        <strain evidence="5">JCM 18459</strain>
    </source>
</reference>
<proteinExistence type="predicted"/>
<dbReference type="Gene3D" id="2.10.70.100">
    <property type="match status" value="1"/>
</dbReference>
<dbReference type="CDD" id="cd00130">
    <property type="entry name" value="PAS"/>
    <property type="match status" value="2"/>
</dbReference>
<dbReference type="InterPro" id="IPR001932">
    <property type="entry name" value="PPM-type_phosphatase-like_dom"/>
</dbReference>
<feature type="domain" description="PAC" evidence="3">
    <location>
        <begin position="248"/>
        <end position="300"/>
    </location>
</feature>
<dbReference type="Gene3D" id="3.30.450.40">
    <property type="match status" value="2"/>
</dbReference>
<dbReference type="Pfam" id="PF08448">
    <property type="entry name" value="PAS_4"/>
    <property type="match status" value="1"/>
</dbReference>
<dbReference type="InterPro" id="IPR036457">
    <property type="entry name" value="PPM-type-like_dom_sf"/>
</dbReference>
<gene>
    <name evidence="4" type="ORF">GCM10023340_36120</name>
</gene>
<dbReference type="InterPro" id="IPR035965">
    <property type="entry name" value="PAS-like_dom_sf"/>
</dbReference>
<dbReference type="SUPFAM" id="SSF55785">
    <property type="entry name" value="PYP-like sensor domain (PAS domain)"/>
    <property type="match status" value="2"/>
</dbReference>
<dbReference type="InterPro" id="IPR000700">
    <property type="entry name" value="PAS-assoc_C"/>
</dbReference>
<feature type="domain" description="PAS" evidence="2">
    <location>
        <begin position="294"/>
        <end position="364"/>
    </location>
</feature>
<dbReference type="SUPFAM" id="SSF55781">
    <property type="entry name" value="GAF domain-like"/>
    <property type="match status" value="2"/>
</dbReference>
<protein>
    <recommendedName>
        <fullName evidence="6">PAS domain S-box-containing protein</fullName>
    </recommendedName>
</protein>
<dbReference type="Pfam" id="PF08447">
    <property type="entry name" value="PAS_3"/>
    <property type="match status" value="1"/>
</dbReference>
<dbReference type="Proteomes" id="UP001500221">
    <property type="component" value="Unassembled WGS sequence"/>
</dbReference>
<organism evidence="4 5">
    <name type="scientific">Nocardioides marinquilinus</name>
    <dbReference type="NCBI Taxonomy" id="1210400"/>
    <lineage>
        <taxon>Bacteria</taxon>
        <taxon>Bacillati</taxon>
        <taxon>Actinomycetota</taxon>
        <taxon>Actinomycetes</taxon>
        <taxon>Propionibacteriales</taxon>
        <taxon>Nocardioidaceae</taxon>
        <taxon>Nocardioides</taxon>
    </lineage>
</organism>
<dbReference type="SUPFAM" id="SSF81606">
    <property type="entry name" value="PP2C-like"/>
    <property type="match status" value="1"/>
</dbReference>
<dbReference type="InterPro" id="IPR013656">
    <property type="entry name" value="PAS_4"/>
</dbReference>
<dbReference type="PANTHER" id="PTHR43156:SF2">
    <property type="entry name" value="STAGE II SPORULATION PROTEIN E"/>
    <property type="match status" value="1"/>
</dbReference>
<dbReference type="InterPro" id="IPR003018">
    <property type="entry name" value="GAF"/>
</dbReference>
<dbReference type="PROSITE" id="PS50112">
    <property type="entry name" value="PAS"/>
    <property type="match status" value="1"/>
</dbReference>
<keyword evidence="1" id="KW-0378">Hydrolase</keyword>
<evidence type="ECO:0000259" key="2">
    <source>
        <dbReference type="PROSITE" id="PS50112"/>
    </source>
</evidence>
<evidence type="ECO:0000313" key="4">
    <source>
        <dbReference type="EMBL" id="GAA5153706.1"/>
    </source>
</evidence>
<dbReference type="RefSeq" id="WP_345461905.1">
    <property type="nucleotide sequence ID" value="NZ_BAABKG010000005.1"/>
</dbReference>
<keyword evidence="5" id="KW-1185">Reference proteome</keyword>
<name>A0ABP9PX97_9ACTN</name>
<evidence type="ECO:0000259" key="3">
    <source>
        <dbReference type="PROSITE" id="PS50113"/>
    </source>
</evidence>
<evidence type="ECO:0000313" key="5">
    <source>
        <dbReference type="Proteomes" id="UP001500221"/>
    </source>
</evidence>
<sequence length="841" mass="89859">MAQVDDDRAAGTPDAARLRRARRLLDRPAVTPALDRLTRLAADLLGVQSAQVSVVTDVTVVTSGVGAASPAGSEDPVESTVCSLVTATEAAVVIEDAARDPRVAAMPPVVAGVVAAYVGVPLVSGGRCVGALCVFGPEPRTWTEDEVETLRRLAGPVVSELELTALEADYEQDRLIWQLAVDAAGVGAFDWNLATNELRWDDRLFELFGLDDETFGGTIEAFAECVVPADRDRVNRALADAIATLGIYQAEYRIALPSGEERWVRARGQAVAGPDGEAARVVGAAYDTTAVHEGEARVSRVLEAIATGYLMLDREWRIAFVNAEAERILGADRADLLGGVVWDLYPATVGSDFERHYRGAVETGRPVTFEAYYPAPLDGWFEIRALPTLDGLAVYFLDVSQRRRDADAARLAAERTELLAEVTSALADTLDPHEAVRRLARLVVPDLGDWSVVSLVDAPTSTGTSWRARLSHAGTWHADPERRAAVERYAQVRATALHDDSYLARVLHDEQVIVVSEDFAEQAGRTLDHGEARDLLAALEPDSALVVQLRGRDRVVGLLSVFRSAERGAFTERDLADASDIAGRAGLALDNARLYAEQRELAEGFQRSVLTAVPHFAGLDVEARWAPAAEAARVGGDWYDAFGVDDDVVVVIGDVVGHDTAAAAAMSQVRSMLRGIAVTTDHGPADLLCHVDSAIDRLRLETSATAVAARLTARPGGARLRWASAGHPPPLLVEPTTAGGSVVRRLDDGDPDLLLGVDSATRRREHDVDLAPGSVLLLYTDGLVERRGGSIDDGIDALAALLGDLVDAGTDPAALCDRVLAHVAPDELDDDIACIAVRVRG</sequence>
<dbReference type="InterPro" id="IPR013655">
    <property type="entry name" value="PAS_fold_3"/>
</dbReference>
<dbReference type="Gene3D" id="3.60.40.10">
    <property type="entry name" value="PPM-type phosphatase domain"/>
    <property type="match status" value="1"/>
</dbReference>
<dbReference type="SMART" id="SM00065">
    <property type="entry name" value="GAF"/>
    <property type="match status" value="2"/>
</dbReference>
<dbReference type="Pfam" id="PF01590">
    <property type="entry name" value="GAF"/>
    <property type="match status" value="2"/>
</dbReference>
<dbReference type="SMART" id="SM00091">
    <property type="entry name" value="PAS"/>
    <property type="match status" value="2"/>
</dbReference>
<dbReference type="Gene3D" id="3.30.450.20">
    <property type="entry name" value="PAS domain"/>
    <property type="match status" value="2"/>
</dbReference>
<comment type="caution">
    <text evidence="4">The sequence shown here is derived from an EMBL/GenBank/DDBJ whole genome shotgun (WGS) entry which is preliminary data.</text>
</comment>
<accession>A0ABP9PX97</accession>
<dbReference type="SMART" id="SM00331">
    <property type="entry name" value="PP2C_SIG"/>
    <property type="match status" value="1"/>
</dbReference>
<dbReference type="PROSITE" id="PS50113">
    <property type="entry name" value="PAC"/>
    <property type="match status" value="1"/>
</dbReference>
<evidence type="ECO:0008006" key="6">
    <source>
        <dbReference type="Google" id="ProtNLM"/>
    </source>
</evidence>
<dbReference type="InterPro" id="IPR029016">
    <property type="entry name" value="GAF-like_dom_sf"/>
</dbReference>
<dbReference type="Pfam" id="PF07228">
    <property type="entry name" value="SpoIIE"/>
    <property type="match status" value="1"/>
</dbReference>
<dbReference type="InterPro" id="IPR052016">
    <property type="entry name" value="Bact_Sigma-Reg"/>
</dbReference>
<evidence type="ECO:0000256" key="1">
    <source>
        <dbReference type="ARBA" id="ARBA00022801"/>
    </source>
</evidence>
<dbReference type="InterPro" id="IPR000014">
    <property type="entry name" value="PAS"/>
</dbReference>
<dbReference type="EMBL" id="BAABKG010000005">
    <property type="protein sequence ID" value="GAA5153706.1"/>
    <property type="molecule type" value="Genomic_DNA"/>
</dbReference>